<dbReference type="EMBL" id="VDGG01000043">
    <property type="protein sequence ID" value="TQR08724.1"/>
    <property type="molecule type" value="Genomic_DNA"/>
</dbReference>
<dbReference type="PANTHER" id="PTHR40078:SF1">
    <property type="entry name" value="INTEGRAL MEMBRANE PROTEIN"/>
    <property type="match status" value="1"/>
</dbReference>
<feature type="transmembrane region" description="Helical" evidence="1">
    <location>
        <begin position="47"/>
        <end position="70"/>
    </location>
</feature>
<feature type="transmembrane region" description="Helical" evidence="1">
    <location>
        <begin position="77"/>
        <end position="97"/>
    </location>
</feature>
<evidence type="ECO:0000256" key="1">
    <source>
        <dbReference type="SAM" id="Phobius"/>
    </source>
</evidence>
<dbReference type="PANTHER" id="PTHR40078">
    <property type="entry name" value="INTEGRAL MEMBRANE PROTEIN-RELATED"/>
    <property type="match status" value="1"/>
</dbReference>
<dbReference type="RefSeq" id="WP_142608468.1">
    <property type="nucleotide sequence ID" value="NZ_VDGG01000043.1"/>
</dbReference>
<name>A0A544SU32_9BACI</name>
<gene>
    <name evidence="2" type="ORF">FG383_16360</name>
</gene>
<evidence type="ECO:0000313" key="2">
    <source>
        <dbReference type="EMBL" id="TQR08724.1"/>
    </source>
</evidence>
<reference evidence="2 3" key="1">
    <citation type="submission" date="2019-05" db="EMBL/GenBank/DDBJ databases">
        <title>Psychrobacillus vulpis sp. nov., a new species isolated from feces of a red fox that inhabits in The Tablas de Daimiel Natural Park, Albacete, Spain.</title>
        <authorList>
            <person name="Rodriguez M."/>
            <person name="Reina J.C."/>
            <person name="Bejar V."/>
            <person name="Llamas I."/>
        </authorList>
    </citation>
    <scope>NUCLEOTIDE SEQUENCE [LARGE SCALE GENOMIC DNA]</scope>
    <source>
        <strain evidence="2 3">NHI-2</strain>
    </source>
</reference>
<accession>A0A544SU32</accession>
<comment type="caution">
    <text evidence="2">The sequence shown here is derived from an EMBL/GenBank/DDBJ whole genome shotgun (WGS) entry which is preliminary data.</text>
</comment>
<keyword evidence="3" id="KW-1185">Reference proteome</keyword>
<dbReference type="Pfam" id="PF19700">
    <property type="entry name" value="DUF6198"/>
    <property type="match status" value="1"/>
</dbReference>
<dbReference type="InterPro" id="IPR038750">
    <property type="entry name" value="YczE/YyaS-like"/>
</dbReference>
<feature type="transmembrane region" description="Helical" evidence="1">
    <location>
        <begin position="103"/>
        <end position="126"/>
    </location>
</feature>
<sequence length="216" mass="23701">MSKELMWRWTFFMSGVLLMSIGISMTIKGQRFGISPWDVLHVGLYDHLGLSIGTWAILTGIIIVVATMIGTKRWPQFGTWLNILVIGLLIDVFNWLIPDITGFAGQLIIFLGGVLVIAIGIGVYVSPNVGAGPRDSLMLLIMKKTGWSIRTVRTGIEVFVALVGWLLGGPIGIGTVALALLTGPLIHYTLPISQKLLYQISGYSLVYTKKRTEDQE</sequence>
<organism evidence="2 3">
    <name type="scientific">Psychrobacillus soli</name>
    <dbReference type="NCBI Taxonomy" id="1543965"/>
    <lineage>
        <taxon>Bacteria</taxon>
        <taxon>Bacillati</taxon>
        <taxon>Bacillota</taxon>
        <taxon>Bacilli</taxon>
        <taxon>Bacillales</taxon>
        <taxon>Bacillaceae</taxon>
        <taxon>Psychrobacillus</taxon>
    </lineage>
</organism>
<dbReference type="Proteomes" id="UP000318937">
    <property type="component" value="Unassembled WGS sequence"/>
</dbReference>
<keyword evidence="1" id="KW-0472">Membrane</keyword>
<keyword evidence="1" id="KW-1133">Transmembrane helix</keyword>
<dbReference type="OrthoDB" id="154912at2"/>
<dbReference type="AlphaFoldDB" id="A0A544SU32"/>
<keyword evidence="1" id="KW-0812">Transmembrane</keyword>
<evidence type="ECO:0000313" key="3">
    <source>
        <dbReference type="Proteomes" id="UP000318937"/>
    </source>
</evidence>
<feature type="transmembrane region" description="Helical" evidence="1">
    <location>
        <begin position="7"/>
        <end position="27"/>
    </location>
</feature>
<proteinExistence type="predicted"/>
<protein>
    <submittedName>
        <fullName evidence="2">YitT family protein</fullName>
    </submittedName>
</protein>